<accession>J9ECP0</accession>
<sequence length="54" mass="6287">RCHETRSWTYSRCVTKHAIGRTQDVSRNTQSDVLKTCHETRNWTALHIVSFGIV</sequence>
<dbReference type="EMBL" id="ADBV01004964">
    <property type="protein sequence ID" value="EJW79948.1"/>
    <property type="molecule type" value="Genomic_DNA"/>
</dbReference>
<comment type="caution">
    <text evidence="1">The sequence shown here is derived from an EMBL/GenBank/DDBJ whole genome shotgun (WGS) entry which is preliminary data.</text>
</comment>
<name>J9ECP0_WUCBA</name>
<evidence type="ECO:0000313" key="2">
    <source>
        <dbReference type="Proteomes" id="UP000004810"/>
    </source>
</evidence>
<organism evidence="1 2">
    <name type="scientific">Wuchereria bancrofti</name>
    <dbReference type="NCBI Taxonomy" id="6293"/>
    <lineage>
        <taxon>Eukaryota</taxon>
        <taxon>Metazoa</taxon>
        <taxon>Ecdysozoa</taxon>
        <taxon>Nematoda</taxon>
        <taxon>Chromadorea</taxon>
        <taxon>Rhabditida</taxon>
        <taxon>Spirurina</taxon>
        <taxon>Spiruromorpha</taxon>
        <taxon>Filarioidea</taxon>
        <taxon>Onchocercidae</taxon>
        <taxon>Wuchereria</taxon>
    </lineage>
</organism>
<dbReference type="AlphaFoldDB" id="J9ECP0"/>
<gene>
    <name evidence="1" type="ORF">WUBG_09146</name>
</gene>
<feature type="non-terminal residue" evidence="1">
    <location>
        <position position="1"/>
    </location>
</feature>
<dbReference type="Proteomes" id="UP000004810">
    <property type="component" value="Unassembled WGS sequence"/>
</dbReference>
<protein>
    <submittedName>
        <fullName evidence="1">Uncharacterized protein</fullName>
    </submittedName>
</protein>
<evidence type="ECO:0000313" key="1">
    <source>
        <dbReference type="EMBL" id="EJW79948.1"/>
    </source>
</evidence>
<reference evidence="2" key="1">
    <citation type="submission" date="2012-08" db="EMBL/GenBank/DDBJ databases">
        <title>The Genome Sequence of Wuchereria bancrofti.</title>
        <authorList>
            <person name="Nutman T.B."/>
            <person name="Fink D.L."/>
            <person name="Russ C."/>
            <person name="Young S."/>
            <person name="Zeng Q."/>
            <person name="Koehrsen M."/>
            <person name="Alvarado L."/>
            <person name="Berlin A."/>
            <person name="Chapman S.B."/>
            <person name="Chen Z."/>
            <person name="Freedman E."/>
            <person name="Gellesch M."/>
            <person name="Goldberg J."/>
            <person name="Griggs A."/>
            <person name="Gujja S."/>
            <person name="Heilman E.R."/>
            <person name="Heiman D."/>
            <person name="Hepburn T."/>
            <person name="Howarth C."/>
            <person name="Jen D."/>
            <person name="Larson L."/>
            <person name="Lewis B."/>
            <person name="Mehta T."/>
            <person name="Park D."/>
            <person name="Pearson M."/>
            <person name="Roberts A."/>
            <person name="Saif S."/>
            <person name="Shea T."/>
            <person name="Shenoy N."/>
            <person name="Sisk P."/>
            <person name="Stolte C."/>
            <person name="Sykes S."/>
            <person name="Walk T."/>
            <person name="White J."/>
            <person name="Yandava C."/>
            <person name="Haas B."/>
            <person name="Henn M.R."/>
            <person name="Nusbaum C."/>
            <person name="Birren B."/>
        </authorList>
    </citation>
    <scope>NUCLEOTIDE SEQUENCE [LARGE SCALE GENOMIC DNA]</scope>
    <source>
        <strain evidence="2">NA</strain>
    </source>
</reference>
<proteinExistence type="predicted"/>